<dbReference type="InterPro" id="IPR027417">
    <property type="entry name" value="P-loop_NTPase"/>
</dbReference>
<accession>A0ABW5A9Y2</accession>
<evidence type="ECO:0000313" key="1">
    <source>
        <dbReference type="EMBL" id="MFD2174331.1"/>
    </source>
</evidence>
<organism evidence="1 2">
    <name type="scientific">Rhodobacter lacus</name>
    <dbReference type="NCBI Taxonomy" id="1641972"/>
    <lineage>
        <taxon>Bacteria</taxon>
        <taxon>Pseudomonadati</taxon>
        <taxon>Pseudomonadota</taxon>
        <taxon>Alphaproteobacteria</taxon>
        <taxon>Rhodobacterales</taxon>
        <taxon>Rhodobacter group</taxon>
        <taxon>Rhodobacter</taxon>
    </lineage>
</organism>
<evidence type="ECO:0008006" key="3">
    <source>
        <dbReference type="Google" id="ProtNLM"/>
    </source>
</evidence>
<protein>
    <recommendedName>
        <fullName evidence="3">NACHT domain-containing protein</fullName>
    </recommendedName>
</protein>
<dbReference type="EMBL" id="JBHUIX010000010">
    <property type="protein sequence ID" value="MFD2174331.1"/>
    <property type="molecule type" value="Genomic_DNA"/>
</dbReference>
<name>A0ABW5A9Y2_9RHOB</name>
<sequence length="1515" mass="169170">MPDNLEHSLELIRCALLALKPSGKDGFEGALSLALTRLTGIPFRLAASGFQGGMDGDGALPADAVCFEAKRYSESPKRETVLTKIADLARSRPDADRLWVLGVTAEANAQLSSEVAQDGDRNAISTFVLDWLSAPLPPLAVAIVAADEEAIDFLVSNFDPSFGQTIVFREDLADAFGFVSQHPDFLASCERLKNNLNVSKLAFAKAVERNARWRTQVFGSTKRARITLGQAIAVAEDPNLPRLRQDLRQDIFEKVKAGQDIVLLGDEGHGKSWLAAQICSSTQGMGLFLSAESFDGISTDKLEEFLIDMLIKQSGDASDAPLRDRWGHRLKAWRASPPLAQLLVIVDGINQREGLRWGRILNALHFTLQEIGARLIVTARPKFWNRVVLPGLNLTPTVIQVPEWSPQERDILLDHHGIHQDWLDDPTRKTLCNPRLLGVAIQTLPRHEPSAWKGLTTDRLLMEHLRSSQRENFEAEPFATLTQRLSEHAVTVLERVSASKNAPPQHFQANANAVIETRFFRSLEGPGDLYELREEGLTLALGFALVDQLWRAQREGHNLPERVVQLVEPINAIDRTADVVFSALLVCALDETNRFHRDIFAAILDAFSNLQNINGQRFEEFVEIVKHQPKVFFEVIEKLFLERGRRINHDWFYHAAFEVARCNAGKSAAEDAIRRWLHFYNKSPETQIKRYHRGDEAEYEKNLQEKRDKIGQELSSLSPFEKQLLNKMTEVPEDPDTLITLALELLAGRSLSPFSDCFVALGLALAIDSGLYSARKAFQQLTTFNRIERSATRKAFHKALGPLRATETSRGGQWTVVRMLHATGDEADATEARGITLNLRKDWPRFDPPDPKKWRQIKAADPLAQRPTDLQSGLEDFAALNPEEMLLTMYSEASYHHYEEFLPIACRFAPAVAFEKGRAIMAGLLTREGFPLRQVIVNSEERIPLVQADLAQQFVKRIVETNAIETIPEADQRFCRWIAFYTVAAQLTAEEQLECLEGSAFGYTYSLSVIPSLKPQPTEAIVRALSEVLDENDEEAAFRILSTALYGGTEMSAAFEEQILVCSVRKCAMLRAVSFELAIEKDLATVRSAHAESTWTAQDAENSTYESWYGSILLVEARAYGELSIDELLKRIDHKTWFSAAARLGEGFTKPMADCLIHQLGRGVESVAEIPVPQADLTFSMKAPAPYPFLSVDETDRDAERFPKQKSPSEVLGGDDKFEETRDRLKQIVKAFFANIKGSDARLLLNRITIEDLQHLIATVPSVMPNLVSIIEKSDKSQLIWLKNLAFAVAKLISSEQPGKAVQILRRALASQGFVTQALGDDLTLEHAAIWGAARSEAIEILWRERLFSAENDDVLAREVLAAERFGSNGFIRDLVFKLAESTDSLDHAYAVTIAGFSGQGVEVIELIQRHVNHVGLSGGAAKVAQVTHLAAEWAAKWVGEMWDAKTAEEFWRCLTIAKTCMDARVSNEPKAGTLWTHYAPVFQRARKAAMKDRSKERAKRLIGQDVPDAVFISA</sequence>
<dbReference type="Proteomes" id="UP001597413">
    <property type="component" value="Unassembled WGS sequence"/>
</dbReference>
<comment type="caution">
    <text evidence="1">The sequence shown here is derived from an EMBL/GenBank/DDBJ whole genome shotgun (WGS) entry which is preliminary data.</text>
</comment>
<keyword evidence="2" id="KW-1185">Reference proteome</keyword>
<dbReference type="RefSeq" id="WP_377389725.1">
    <property type="nucleotide sequence ID" value="NZ_JBHUIX010000010.1"/>
</dbReference>
<reference evidence="2" key="1">
    <citation type="journal article" date="2019" name="Int. J. Syst. Evol. Microbiol.">
        <title>The Global Catalogue of Microorganisms (GCM) 10K type strain sequencing project: providing services to taxonomists for standard genome sequencing and annotation.</title>
        <authorList>
            <consortium name="The Broad Institute Genomics Platform"/>
            <consortium name="The Broad Institute Genome Sequencing Center for Infectious Disease"/>
            <person name="Wu L."/>
            <person name="Ma J."/>
        </authorList>
    </citation>
    <scope>NUCLEOTIDE SEQUENCE [LARGE SCALE GENOMIC DNA]</scope>
    <source>
        <strain evidence="2">CCUG 55131</strain>
    </source>
</reference>
<gene>
    <name evidence="1" type="ORF">ACFSM0_09540</name>
</gene>
<evidence type="ECO:0000313" key="2">
    <source>
        <dbReference type="Proteomes" id="UP001597413"/>
    </source>
</evidence>
<dbReference type="SUPFAM" id="SSF52540">
    <property type="entry name" value="P-loop containing nucleoside triphosphate hydrolases"/>
    <property type="match status" value="1"/>
</dbReference>
<proteinExistence type="predicted"/>